<dbReference type="STRING" id="1173022.Cri9333_0241"/>
<dbReference type="OrthoDB" id="485297at2"/>
<dbReference type="KEGG" id="cep:Cri9333_0241"/>
<gene>
    <name evidence="2" type="ORF">Cri9333_0241</name>
</gene>
<proteinExistence type="predicted"/>
<keyword evidence="3" id="KW-1185">Reference proteome</keyword>
<dbReference type="AlphaFoldDB" id="K9VTH3"/>
<reference evidence="2 3" key="1">
    <citation type="submission" date="2012-06" db="EMBL/GenBank/DDBJ databases">
        <title>Finished chromosome of genome of Crinalium epipsammum PCC 9333.</title>
        <authorList>
            <consortium name="US DOE Joint Genome Institute"/>
            <person name="Gugger M."/>
            <person name="Coursin T."/>
            <person name="Rippka R."/>
            <person name="Tandeau De Marsac N."/>
            <person name="Huntemann M."/>
            <person name="Wei C.-L."/>
            <person name="Han J."/>
            <person name="Detter J.C."/>
            <person name="Han C."/>
            <person name="Tapia R."/>
            <person name="Davenport K."/>
            <person name="Daligault H."/>
            <person name="Erkkila T."/>
            <person name="Gu W."/>
            <person name="Munk A.C.C."/>
            <person name="Teshima H."/>
            <person name="Xu Y."/>
            <person name="Chain P."/>
            <person name="Chen A."/>
            <person name="Krypides N."/>
            <person name="Mavromatis K."/>
            <person name="Markowitz V."/>
            <person name="Szeto E."/>
            <person name="Ivanova N."/>
            <person name="Mikhailova N."/>
            <person name="Ovchinnikova G."/>
            <person name="Pagani I."/>
            <person name="Pati A."/>
            <person name="Goodwin L."/>
            <person name="Peters L."/>
            <person name="Pitluck S."/>
            <person name="Woyke T."/>
            <person name="Kerfeld C."/>
        </authorList>
    </citation>
    <scope>NUCLEOTIDE SEQUENCE [LARGE SCALE GENOMIC DNA]</scope>
    <source>
        <strain evidence="2 3">PCC 9333</strain>
    </source>
</reference>
<evidence type="ECO:0000256" key="1">
    <source>
        <dbReference type="SAM" id="SignalP"/>
    </source>
</evidence>
<accession>K9VTH3</accession>
<dbReference type="eggNOG" id="ENOG5033W85">
    <property type="taxonomic scope" value="Bacteria"/>
</dbReference>
<feature type="signal peptide" evidence="1">
    <location>
        <begin position="1"/>
        <end position="29"/>
    </location>
</feature>
<dbReference type="EMBL" id="CP003620">
    <property type="protein sequence ID" value="AFZ11236.1"/>
    <property type="molecule type" value="Genomic_DNA"/>
</dbReference>
<dbReference type="Proteomes" id="UP000010472">
    <property type="component" value="Chromosome"/>
</dbReference>
<sequence length="184" mass="20966">MLNPIVNKVTINCLSLLFLSSIFTPQAEAGRYVFDQTPQTIQRYFGRPLRSSTENLGDKEYKLYTYSSARLHTVLPKLPKKAELQIAFFKNRAKIIILNSNAGSDTQSFQYGQPEAVKFYNYIFGYKPSIWQPIPLPNGGGGHEGFLESAYCLGDGVRNYFLSYMLGEDNIRLYYDPTCEQQSK</sequence>
<dbReference type="PATRIC" id="fig|1173022.3.peg.259"/>
<dbReference type="RefSeq" id="WP_015201380.1">
    <property type="nucleotide sequence ID" value="NC_019753.1"/>
</dbReference>
<protein>
    <recommendedName>
        <fullName evidence="4">Lipoprotein</fullName>
    </recommendedName>
</protein>
<name>K9VTH3_9CYAN</name>
<evidence type="ECO:0000313" key="3">
    <source>
        <dbReference type="Proteomes" id="UP000010472"/>
    </source>
</evidence>
<feature type="chain" id="PRO_5003937776" description="Lipoprotein" evidence="1">
    <location>
        <begin position="30"/>
        <end position="184"/>
    </location>
</feature>
<keyword evidence="1" id="KW-0732">Signal</keyword>
<evidence type="ECO:0000313" key="2">
    <source>
        <dbReference type="EMBL" id="AFZ11236.1"/>
    </source>
</evidence>
<evidence type="ECO:0008006" key="4">
    <source>
        <dbReference type="Google" id="ProtNLM"/>
    </source>
</evidence>
<dbReference type="HOGENOM" id="CLU_1472611_0_0_3"/>
<organism evidence="2 3">
    <name type="scientific">Crinalium epipsammum PCC 9333</name>
    <dbReference type="NCBI Taxonomy" id="1173022"/>
    <lineage>
        <taxon>Bacteria</taxon>
        <taxon>Bacillati</taxon>
        <taxon>Cyanobacteriota</taxon>
        <taxon>Cyanophyceae</taxon>
        <taxon>Gomontiellales</taxon>
        <taxon>Gomontiellaceae</taxon>
        <taxon>Crinalium</taxon>
    </lineage>
</organism>